<keyword evidence="3 8" id="KW-0812">Transmembrane</keyword>
<name>A0A1L3JV70_LACDL</name>
<dbReference type="EMBL" id="CP031023">
    <property type="protein sequence ID" value="AZA15800.1"/>
    <property type="molecule type" value="Genomic_DNA"/>
</dbReference>
<evidence type="ECO:0000256" key="8">
    <source>
        <dbReference type="SAM" id="Phobius"/>
    </source>
</evidence>
<dbReference type="GO" id="GO:0004252">
    <property type="term" value="F:serine-type endopeptidase activity"/>
    <property type="evidence" value="ECO:0007669"/>
    <property type="project" value="InterPro"/>
</dbReference>
<keyword evidence="6 8" id="KW-1133">Transmembrane helix</keyword>
<keyword evidence="4" id="KW-0378">Hydrolase</keyword>
<dbReference type="AlphaFoldDB" id="A0A1L3JV70"/>
<dbReference type="InterPro" id="IPR035952">
    <property type="entry name" value="Rhomboid-like_sf"/>
</dbReference>
<dbReference type="Pfam" id="PF01694">
    <property type="entry name" value="Rhomboid"/>
    <property type="match status" value="1"/>
</dbReference>
<feature type="transmembrane region" description="Helical" evidence="8">
    <location>
        <begin position="143"/>
        <end position="164"/>
    </location>
</feature>
<sequence length="223" mass="23937">MNNLRRNYMTTALVVVLFAVFLVETFMGGSESTSVLLKMGAMFNPAVVMEGQWWRLFTAQFLHIGIMHIASNAIMIYYIGQYAEPVFGHWRFLLIYLLSGVGGSLLTLAFGNDQAISAGASTALFGLFGAMTCTGFKDKDNTLLSFLGRQALALAVINLVLDVFMPDVDILGHVGGLITGALLAVILGDATYKGYGKGGRLLAAAGLIVYVVLILRLGMVVTV</sequence>
<protein>
    <submittedName>
        <fullName evidence="10">Rhomboid family intramembrane serine protease</fullName>
    </submittedName>
</protein>
<dbReference type="GO" id="GO:0006508">
    <property type="term" value="P:proteolysis"/>
    <property type="evidence" value="ECO:0007669"/>
    <property type="project" value="UniProtKB-KW"/>
</dbReference>
<dbReference type="SUPFAM" id="SSF144091">
    <property type="entry name" value="Rhomboid-like"/>
    <property type="match status" value="1"/>
</dbReference>
<keyword evidence="7 8" id="KW-0472">Membrane</keyword>
<feature type="transmembrane region" description="Helical" evidence="8">
    <location>
        <begin position="92"/>
        <end position="110"/>
    </location>
</feature>
<dbReference type="GO" id="GO:0016020">
    <property type="term" value="C:membrane"/>
    <property type="evidence" value="ECO:0007669"/>
    <property type="project" value="UniProtKB-SubCell"/>
</dbReference>
<dbReference type="RefSeq" id="WP_003614162.1">
    <property type="nucleotide sequence ID" value="NZ_BJLO01000028.1"/>
</dbReference>
<evidence type="ECO:0000256" key="2">
    <source>
        <dbReference type="ARBA" id="ARBA00022670"/>
    </source>
</evidence>
<evidence type="ECO:0000256" key="1">
    <source>
        <dbReference type="ARBA" id="ARBA00004141"/>
    </source>
</evidence>
<dbReference type="InterPro" id="IPR022764">
    <property type="entry name" value="Peptidase_S54_rhomboid_dom"/>
</dbReference>
<accession>A0A1L3JV70</accession>
<dbReference type="OrthoDB" id="9813074at2"/>
<evidence type="ECO:0000256" key="4">
    <source>
        <dbReference type="ARBA" id="ARBA00022801"/>
    </source>
</evidence>
<reference evidence="10" key="1">
    <citation type="submission" date="2018-07" db="EMBL/GenBank/DDBJ databases">
        <authorList>
            <person name="Somerville V."/>
        </authorList>
    </citation>
    <scope>NUCLEOTIDE SEQUENCE</scope>
    <source>
        <strain evidence="10">NWC_2_2</strain>
    </source>
</reference>
<dbReference type="Gene3D" id="1.20.1540.10">
    <property type="entry name" value="Rhomboid-like"/>
    <property type="match status" value="1"/>
</dbReference>
<feature type="domain" description="Peptidase S54 rhomboid" evidence="9">
    <location>
        <begin position="51"/>
        <end position="188"/>
    </location>
</feature>
<dbReference type="PANTHER" id="PTHR22936">
    <property type="entry name" value="RHOMBOID-RELATED"/>
    <property type="match status" value="1"/>
</dbReference>
<proteinExistence type="predicted"/>
<gene>
    <name evidence="10" type="ORF">DQL93_03975</name>
</gene>
<keyword evidence="5" id="KW-0720">Serine protease</keyword>
<evidence type="ECO:0000256" key="3">
    <source>
        <dbReference type="ARBA" id="ARBA00022692"/>
    </source>
</evidence>
<feature type="transmembrane region" description="Helical" evidence="8">
    <location>
        <begin position="170"/>
        <end position="189"/>
    </location>
</feature>
<dbReference type="PANTHER" id="PTHR22936:SF69">
    <property type="entry name" value="RHOMBOID-LIKE PROTEIN"/>
    <property type="match status" value="1"/>
</dbReference>
<feature type="transmembrane region" description="Helical" evidence="8">
    <location>
        <begin position="116"/>
        <end position="136"/>
    </location>
</feature>
<evidence type="ECO:0000256" key="6">
    <source>
        <dbReference type="ARBA" id="ARBA00022989"/>
    </source>
</evidence>
<feature type="transmembrane region" description="Helical" evidence="8">
    <location>
        <begin position="56"/>
        <end position="80"/>
    </location>
</feature>
<evidence type="ECO:0000256" key="7">
    <source>
        <dbReference type="ARBA" id="ARBA00023136"/>
    </source>
</evidence>
<dbReference type="InterPro" id="IPR002610">
    <property type="entry name" value="Peptidase_S54_rhomboid-like"/>
</dbReference>
<feature type="transmembrane region" description="Helical" evidence="8">
    <location>
        <begin position="201"/>
        <end position="221"/>
    </location>
</feature>
<evidence type="ECO:0000256" key="5">
    <source>
        <dbReference type="ARBA" id="ARBA00022825"/>
    </source>
</evidence>
<evidence type="ECO:0000313" key="10">
    <source>
        <dbReference type="EMBL" id="AZA15800.1"/>
    </source>
</evidence>
<keyword evidence="2 10" id="KW-0645">Protease</keyword>
<comment type="subcellular location">
    <subcellularLocation>
        <location evidence="1">Membrane</location>
        <topology evidence="1">Multi-pass membrane protein</topology>
    </subcellularLocation>
</comment>
<evidence type="ECO:0000259" key="9">
    <source>
        <dbReference type="Pfam" id="PF01694"/>
    </source>
</evidence>
<organism evidence="10">
    <name type="scientific">Lactobacillus delbrueckii subsp. lactis</name>
    <dbReference type="NCBI Taxonomy" id="29397"/>
    <lineage>
        <taxon>Bacteria</taxon>
        <taxon>Bacillati</taxon>
        <taxon>Bacillota</taxon>
        <taxon>Bacilli</taxon>
        <taxon>Lactobacillales</taxon>
        <taxon>Lactobacillaceae</taxon>
        <taxon>Lactobacillus</taxon>
    </lineage>
</organism>